<dbReference type="GO" id="GO:0050793">
    <property type="term" value="P:regulation of developmental process"/>
    <property type="evidence" value="ECO:0007669"/>
    <property type="project" value="UniProtKB-ARBA"/>
</dbReference>
<evidence type="ECO:0000256" key="4">
    <source>
        <dbReference type="ARBA" id="ARBA00022692"/>
    </source>
</evidence>
<dbReference type="InterPro" id="IPR046450">
    <property type="entry name" value="PA_dom_sf"/>
</dbReference>
<dbReference type="SUPFAM" id="SSF53187">
    <property type="entry name" value="Zn-dependent exopeptidases"/>
    <property type="match status" value="1"/>
</dbReference>
<comment type="cofactor">
    <cofactor evidence="1">
        <name>Zn(2+)</name>
        <dbReference type="ChEBI" id="CHEBI:29105"/>
    </cofactor>
</comment>
<dbReference type="GO" id="GO:0006508">
    <property type="term" value="P:proteolysis"/>
    <property type="evidence" value="ECO:0007669"/>
    <property type="project" value="UniProtKB-KW"/>
</dbReference>
<evidence type="ECO:0000256" key="2">
    <source>
        <dbReference type="ARBA" id="ARBA00005634"/>
    </source>
</evidence>
<dbReference type="PANTHER" id="PTHR10404">
    <property type="entry name" value="N-ACETYLATED-ALPHA-LINKED ACIDIC DIPEPTIDASE"/>
    <property type="match status" value="1"/>
</dbReference>
<dbReference type="SUPFAM" id="SSF52025">
    <property type="entry name" value="PA domain"/>
    <property type="match status" value="1"/>
</dbReference>
<organism evidence="19 20">
    <name type="scientific">Spirodela intermedia</name>
    <name type="common">Intermediate duckweed</name>
    <dbReference type="NCBI Taxonomy" id="51605"/>
    <lineage>
        <taxon>Eukaryota</taxon>
        <taxon>Viridiplantae</taxon>
        <taxon>Streptophyta</taxon>
        <taxon>Embryophyta</taxon>
        <taxon>Tracheophyta</taxon>
        <taxon>Spermatophyta</taxon>
        <taxon>Magnoliopsida</taxon>
        <taxon>Liliopsida</taxon>
        <taxon>Araceae</taxon>
        <taxon>Lemnoideae</taxon>
        <taxon>Spirodela</taxon>
    </lineage>
</organism>
<dbReference type="GO" id="GO:0046872">
    <property type="term" value="F:metal ion binding"/>
    <property type="evidence" value="ECO:0007669"/>
    <property type="project" value="UniProtKB-KW"/>
</dbReference>
<comment type="similarity">
    <text evidence="2">Belongs to the peptidase M28 family. M28B subfamily.</text>
</comment>
<evidence type="ECO:0000256" key="14">
    <source>
        <dbReference type="ARBA" id="ARBA00060399"/>
    </source>
</evidence>
<keyword evidence="9" id="KW-1133">Transmembrane helix</keyword>
<keyword evidence="12" id="KW-0325">Glycoprotein</keyword>
<proteinExistence type="inferred from homology"/>
<dbReference type="InterPro" id="IPR036757">
    <property type="entry name" value="TFR-like_dimer_dom_sf"/>
</dbReference>
<keyword evidence="11" id="KW-0472">Membrane</keyword>
<keyword evidence="3" id="KW-0645">Protease</keyword>
<dbReference type="Gene3D" id="3.50.30.30">
    <property type="match status" value="1"/>
</dbReference>
<dbReference type="SUPFAM" id="SSF47672">
    <property type="entry name" value="Transferrin receptor-like dimerisation domain"/>
    <property type="match status" value="1"/>
</dbReference>
<evidence type="ECO:0000256" key="1">
    <source>
        <dbReference type="ARBA" id="ARBA00001947"/>
    </source>
</evidence>
<dbReference type="Gene3D" id="3.40.630.10">
    <property type="entry name" value="Zn peptidases"/>
    <property type="match status" value="1"/>
</dbReference>
<keyword evidence="8" id="KW-0735">Signal-anchor</keyword>
<dbReference type="Gene3D" id="1.20.930.40">
    <property type="entry name" value="Transferrin receptor-like, dimerisation domain"/>
    <property type="match status" value="1"/>
</dbReference>
<dbReference type="CDD" id="cd08022">
    <property type="entry name" value="M28_PSMA_like"/>
    <property type="match status" value="1"/>
</dbReference>
<accession>A0A7I8KP24</accession>
<evidence type="ECO:0000256" key="10">
    <source>
        <dbReference type="ARBA" id="ARBA00023049"/>
    </source>
</evidence>
<evidence type="ECO:0000259" key="16">
    <source>
        <dbReference type="Pfam" id="PF02225"/>
    </source>
</evidence>
<dbReference type="InterPro" id="IPR007484">
    <property type="entry name" value="Peptidase_M28"/>
</dbReference>
<dbReference type="InterPro" id="IPR007365">
    <property type="entry name" value="TFR-like_dimer_dom"/>
</dbReference>
<dbReference type="InterPro" id="IPR003137">
    <property type="entry name" value="PA_domain"/>
</dbReference>
<keyword evidence="6" id="KW-0378">Hydrolase</keyword>
<keyword evidence="4" id="KW-0812">Transmembrane</keyword>
<keyword evidence="5" id="KW-0479">Metal-binding</keyword>
<feature type="domain" description="Peptidase M28" evidence="18">
    <location>
        <begin position="363"/>
        <end position="554"/>
    </location>
</feature>
<comment type="catalytic activity">
    <reaction evidence="13">
        <text>Release of an unsubstituted, C-terminal glutamyl residue, typically from Ac-Asp-Glu or folylpoly-gamma-glutamates.</text>
        <dbReference type="EC" id="3.4.17.21"/>
    </reaction>
</comment>
<comment type="subcellular location">
    <subcellularLocation>
        <location evidence="14">Endomembrane system</location>
        <topology evidence="14">Single-pass type II membrane protein</topology>
    </subcellularLocation>
</comment>
<gene>
    <name evidence="19" type="ORF">SI8410_07009902</name>
</gene>
<dbReference type="FunFam" id="1.20.930.40:FF:000001">
    <property type="entry name" value="N-acetylated-alpha-linked acidic dipeptidase 2"/>
    <property type="match status" value="1"/>
</dbReference>
<evidence type="ECO:0000256" key="11">
    <source>
        <dbReference type="ARBA" id="ARBA00023136"/>
    </source>
</evidence>
<dbReference type="InterPro" id="IPR039373">
    <property type="entry name" value="Peptidase_M28B"/>
</dbReference>
<evidence type="ECO:0000256" key="5">
    <source>
        <dbReference type="ARBA" id="ARBA00022723"/>
    </source>
</evidence>
<dbReference type="AlphaFoldDB" id="A0A7I8KP24"/>
<evidence type="ECO:0000256" key="3">
    <source>
        <dbReference type="ARBA" id="ARBA00022670"/>
    </source>
</evidence>
<evidence type="ECO:0000313" key="20">
    <source>
        <dbReference type="Proteomes" id="UP000663760"/>
    </source>
</evidence>
<evidence type="ECO:0000256" key="7">
    <source>
        <dbReference type="ARBA" id="ARBA00022833"/>
    </source>
</evidence>
<protein>
    <recommendedName>
        <fullName evidence="15">glutamate carboxypeptidase II</fullName>
        <ecNumber evidence="15">3.4.17.21</ecNumber>
    </recommendedName>
</protein>
<dbReference type="PANTHER" id="PTHR10404:SF75">
    <property type="entry name" value="GLUTAMATE CARBOXYPEPTIDASE AMP1-RELATED"/>
    <property type="match status" value="1"/>
</dbReference>
<dbReference type="OrthoDB" id="5841748at2759"/>
<dbReference type="EMBL" id="LR746270">
    <property type="protein sequence ID" value="CAA7399232.1"/>
    <property type="molecule type" value="Genomic_DNA"/>
</dbReference>
<evidence type="ECO:0000313" key="19">
    <source>
        <dbReference type="EMBL" id="CAA7399232.1"/>
    </source>
</evidence>
<sequence>MSSSPPPPPRLPRPTAKHFCQGVLISSPFTVPSLLVLSLLSLLSFFFLLHHHQLSLHRHRSYGEPLAPPPVNSQGATGGKADHFRRFFLAGKDPRGGAAANDSISAHLRELTLGPHLAGTPSAISAASYVLQHFQNSGLRAQDSEYRVLLSYPVRSSLSLLAGGNVLQQLDLLEPAGGGVMRPYHGYSPSGSAAAPPVYANYGRREDYQRLAAMGVEVRGCVVVVRRGGGYRGAVVQRAAEHGGAAVVVFGAELGVERGTVLLGGPGDPLTPGWPAAADDSVERLGVNDGEVQRRFPAVPSLPVPAAAAEEILRAMGGPPLPEEWRRHLPRGMQVGGVGGVGGGSVLVNFTYEGVSEMETIRNVVGVITGELEPDRYVLLGNHRDAWTYGAVDPNSGTAALLEVARRLGLLLREGWRPRRTIVLCSWDAEEFGMIGSTEWVEEHLGLLQSKAVAYLNVDCAVQGPGFFASGTPQLDRLLVGVTKKVKDPDFDSMTVYQTWTEANRRAEIGRLGRADSDFTSFLHHAGVPSLDMYFGKDYPVYHTVFDSYDWMKKHGDPSFHRHVAVAEIWGLVALHLADDQIIPFDYLSYAAQLQEHSSAMSSLLGDAVTMQPMNASLCELVASASEAQEEGQRLRVEEKVDAWGELRRRALNDRLMLAERGFLAAEGLRGRPWFKHLIYSPPADSESGFPFFPGIADALSEIPGARGEEETWKAVQREVWRAARAVSRAAAALRELA</sequence>
<evidence type="ECO:0000256" key="9">
    <source>
        <dbReference type="ARBA" id="ARBA00022989"/>
    </source>
</evidence>
<evidence type="ECO:0000256" key="6">
    <source>
        <dbReference type="ARBA" id="ARBA00022801"/>
    </source>
</evidence>
<reference evidence="19" key="1">
    <citation type="submission" date="2020-02" db="EMBL/GenBank/DDBJ databases">
        <authorList>
            <person name="Scholz U."/>
            <person name="Mascher M."/>
            <person name="Fiebig A."/>
        </authorList>
    </citation>
    <scope>NUCLEOTIDE SEQUENCE</scope>
</reference>
<dbReference type="Proteomes" id="UP000663760">
    <property type="component" value="Chromosome 7"/>
</dbReference>
<dbReference type="GO" id="GO:0010073">
    <property type="term" value="P:meristem maintenance"/>
    <property type="evidence" value="ECO:0007669"/>
    <property type="project" value="UniProtKB-ARBA"/>
</dbReference>
<dbReference type="EC" id="3.4.17.21" evidence="15"/>
<dbReference type="Pfam" id="PF02225">
    <property type="entry name" value="PA"/>
    <property type="match status" value="1"/>
</dbReference>
<feature type="domain" description="PA" evidence="16">
    <location>
        <begin position="196"/>
        <end position="253"/>
    </location>
</feature>
<evidence type="ECO:0000256" key="15">
    <source>
        <dbReference type="ARBA" id="ARBA00066561"/>
    </source>
</evidence>
<dbReference type="Pfam" id="PF04389">
    <property type="entry name" value="Peptidase_M28"/>
    <property type="match status" value="1"/>
</dbReference>
<evidence type="ECO:0000259" key="17">
    <source>
        <dbReference type="Pfam" id="PF04253"/>
    </source>
</evidence>
<dbReference type="Pfam" id="PF04253">
    <property type="entry name" value="TFR_dimer"/>
    <property type="match status" value="1"/>
</dbReference>
<dbReference type="FunFam" id="3.40.630.10:FF:000164">
    <property type="entry name" value="Os01g0740650 protein"/>
    <property type="match status" value="1"/>
</dbReference>
<name>A0A7I8KP24_SPIIN</name>
<evidence type="ECO:0000256" key="12">
    <source>
        <dbReference type="ARBA" id="ARBA00023180"/>
    </source>
</evidence>
<keyword evidence="7" id="KW-0862">Zinc</keyword>
<dbReference type="GO" id="GO:0004181">
    <property type="term" value="F:metallocarboxypeptidase activity"/>
    <property type="evidence" value="ECO:0007669"/>
    <property type="project" value="UniProtKB-EC"/>
</dbReference>
<evidence type="ECO:0000259" key="18">
    <source>
        <dbReference type="Pfam" id="PF04389"/>
    </source>
</evidence>
<evidence type="ECO:0000256" key="13">
    <source>
        <dbReference type="ARBA" id="ARBA00052003"/>
    </source>
</evidence>
<feature type="domain" description="Transferrin receptor-like dimerisation" evidence="17">
    <location>
        <begin position="610"/>
        <end position="734"/>
    </location>
</feature>
<keyword evidence="10" id="KW-0482">Metalloprotease</keyword>
<keyword evidence="20" id="KW-1185">Reference proteome</keyword>
<evidence type="ECO:0000256" key="8">
    <source>
        <dbReference type="ARBA" id="ARBA00022968"/>
    </source>
</evidence>
<dbReference type="GO" id="GO:0012505">
    <property type="term" value="C:endomembrane system"/>
    <property type="evidence" value="ECO:0007669"/>
    <property type="project" value="UniProtKB-SubCell"/>
</dbReference>